<dbReference type="InterPro" id="IPR012466">
    <property type="entry name" value="NECAP_PHear"/>
</dbReference>
<name>A0A3P9MF56_ORYLA</name>
<dbReference type="PANTHER" id="PTHR12847:SF15">
    <property type="entry name" value="ADAPTIN EAR-BINDING COAT-ASSOCIATED PROTEIN 1"/>
    <property type="match status" value="1"/>
</dbReference>
<evidence type="ECO:0000256" key="13">
    <source>
        <dbReference type="ARBA" id="ARBA00042069"/>
    </source>
</evidence>
<dbReference type="Ensembl" id="ENSORLT00020023511.1">
    <property type="protein sequence ID" value="ENSORLP00020031455.1"/>
    <property type="gene ID" value="ENSORLG00020016500.1"/>
</dbReference>
<evidence type="ECO:0000256" key="12">
    <source>
        <dbReference type="ARBA" id="ARBA00040664"/>
    </source>
</evidence>
<evidence type="ECO:0000256" key="8">
    <source>
        <dbReference type="ARBA" id="ARBA00022737"/>
    </source>
</evidence>
<evidence type="ECO:0000313" key="16">
    <source>
        <dbReference type="Proteomes" id="UP000265180"/>
    </source>
</evidence>
<keyword evidence="10" id="KW-0472">Membrane</keyword>
<reference evidence="15" key="4">
    <citation type="submission" date="2025-09" db="UniProtKB">
        <authorList>
            <consortium name="Ensembl"/>
        </authorList>
    </citation>
    <scope>IDENTIFICATION</scope>
    <source>
        <strain evidence="15">HNI</strain>
    </source>
</reference>
<dbReference type="InterPro" id="IPR011993">
    <property type="entry name" value="PH-like_dom_sf"/>
</dbReference>
<dbReference type="GO" id="GO:0006897">
    <property type="term" value="P:endocytosis"/>
    <property type="evidence" value="ECO:0007669"/>
    <property type="project" value="InterPro"/>
</dbReference>
<evidence type="ECO:0000256" key="10">
    <source>
        <dbReference type="ARBA" id="ARBA00023136"/>
    </source>
</evidence>
<evidence type="ECO:0000256" key="9">
    <source>
        <dbReference type="ARBA" id="ARBA00022927"/>
    </source>
</evidence>
<dbReference type="GO" id="GO:0005886">
    <property type="term" value="C:plasma membrane"/>
    <property type="evidence" value="ECO:0007669"/>
    <property type="project" value="UniProtKB-SubCell"/>
</dbReference>
<evidence type="ECO:0000256" key="2">
    <source>
        <dbReference type="ARBA" id="ARBA00004236"/>
    </source>
</evidence>
<keyword evidence="8" id="KW-0677">Repeat</keyword>
<dbReference type="PANTHER" id="PTHR12847">
    <property type="entry name" value="ATP-BINDING CASSETTE ABC TRANSPORTER-RELATED"/>
    <property type="match status" value="1"/>
</dbReference>
<reference evidence="15" key="3">
    <citation type="submission" date="2025-08" db="UniProtKB">
        <authorList>
            <consortium name="Ensembl"/>
        </authorList>
    </citation>
    <scope>IDENTIFICATION</scope>
    <source>
        <strain evidence="15">HNI</strain>
    </source>
</reference>
<accession>A0A3P9MF56</accession>
<dbReference type="SUPFAM" id="SSF50729">
    <property type="entry name" value="PH domain-like"/>
    <property type="match status" value="1"/>
</dbReference>
<dbReference type="Proteomes" id="UP000265180">
    <property type="component" value="Chromosome 9"/>
</dbReference>
<keyword evidence="5" id="KW-0813">Transport</keyword>
<protein>
    <recommendedName>
        <fullName evidence="12">Adaptin ear-binding coat-associated protein 1</fullName>
    </recommendedName>
    <alternativeName>
        <fullName evidence="13">NECAP endocytosis-associated protein 1</fullName>
    </alternativeName>
</protein>
<feature type="domain" description="NECAP PHear" evidence="14">
    <location>
        <begin position="65"/>
        <end position="139"/>
    </location>
</feature>
<evidence type="ECO:0000256" key="7">
    <source>
        <dbReference type="ARBA" id="ARBA00022553"/>
    </source>
</evidence>
<dbReference type="GO" id="GO:0015031">
    <property type="term" value="P:protein transport"/>
    <property type="evidence" value="ECO:0007669"/>
    <property type="project" value="UniProtKB-KW"/>
</dbReference>
<reference key="1">
    <citation type="journal article" date="2007" name="Nature">
        <title>The medaka draft genome and insights into vertebrate genome evolution.</title>
        <authorList>
            <person name="Kasahara M."/>
            <person name="Naruse K."/>
            <person name="Sasaki S."/>
            <person name="Nakatani Y."/>
            <person name="Qu W."/>
            <person name="Ahsan B."/>
            <person name="Yamada T."/>
            <person name="Nagayasu Y."/>
            <person name="Doi K."/>
            <person name="Kasai Y."/>
            <person name="Jindo T."/>
            <person name="Kobayashi D."/>
            <person name="Shimada A."/>
            <person name="Toyoda A."/>
            <person name="Kuroki Y."/>
            <person name="Fujiyama A."/>
            <person name="Sasaki T."/>
            <person name="Shimizu A."/>
            <person name="Asakawa S."/>
            <person name="Shimizu N."/>
            <person name="Hashimoto S."/>
            <person name="Yang J."/>
            <person name="Lee Y."/>
            <person name="Matsushima K."/>
            <person name="Sugano S."/>
            <person name="Sakaizumi M."/>
            <person name="Narita T."/>
            <person name="Ohishi K."/>
            <person name="Haga S."/>
            <person name="Ohta F."/>
            <person name="Nomoto H."/>
            <person name="Nogata K."/>
            <person name="Morishita T."/>
            <person name="Endo T."/>
            <person name="Shin-I T."/>
            <person name="Takeda H."/>
            <person name="Morishita S."/>
            <person name="Kohara Y."/>
        </authorList>
    </citation>
    <scope>NUCLEOTIDE SEQUENCE [LARGE SCALE GENOMIC DNA]</scope>
    <source>
        <strain>Hd-rR</strain>
    </source>
</reference>
<keyword evidence="6" id="KW-1003">Cell membrane</keyword>
<dbReference type="Gene3D" id="2.30.29.30">
    <property type="entry name" value="Pleckstrin-homology domain (PH domain)/Phosphotyrosine-binding domain (PTB)"/>
    <property type="match status" value="1"/>
</dbReference>
<comment type="subcellular location">
    <subcellularLocation>
        <location evidence="2">Cell membrane</location>
    </subcellularLocation>
    <subcellularLocation>
        <location evidence="3">Cytoplasmic vesicle</location>
        <location evidence="3">Clathrin-coated vesicle membrane</location>
    </subcellularLocation>
</comment>
<comment type="similarity">
    <text evidence="4">Belongs to the NECAP family.</text>
</comment>
<keyword evidence="7" id="KW-0597">Phosphoprotein</keyword>
<proteinExistence type="inferred from homology"/>
<keyword evidence="11" id="KW-0968">Cytoplasmic vesicle</keyword>
<evidence type="ECO:0000313" key="15">
    <source>
        <dbReference type="Ensembl" id="ENSORLP00020031455.1"/>
    </source>
</evidence>
<evidence type="ECO:0000256" key="6">
    <source>
        <dbReference type="ARBA" id="ARBA00022475"/>
    </source>
</evidence>
<evidence type="ECO:0000259" key="14">
    <source>
        <dbReference type="Pfam" id="PF07933"/>
    </source>
</evidence>
<evidence type="ECO:0000256" key="11">
    <source>
        <dbReference type="ARBA" id="ARBA00023329"/>
    </source>
</evidence>
<dbReference type="GO" id="GO:0030665">
    <property type="term" value="C:clathrin-coated vesicle membrane"/>
    <property type="evidence" value="ECO:0007669"/>
    <property type="project" value="UniProtKB-SubCell"/>
</dbReference>
<evidence type="ECO:0000256" key="3">
    <source>
        <dbReference type="ARBA" id="ARBA00004640"/>
    </source>
</evidence>
<keyword evidence="9" id="KW-0653">Protein transport</keyword>
<organism evidence="15 16">
    <name type="scientific">Oryzias latipes</name>
    <name type="common">Japanese rice fish</name>
    <name type="synonym">Japanese killifish</name>
    <dbReference type="NCBI Taxonomy" id="8090"/>
    <lineage>
        <taxon>Eukaryota</taxon>
        <taxon>Metazoa</taxon>
        <taxon>Chordata</taxon>
        <taxon>Craniata</taxon>
        <taxon>Vertebrata</taxon>
        <taxon>Euteleostomi</taxon>
        <taxon>Actinopterygii</taxon>
        <taxon>Neopterygii</taxon>
        <taxon>Teleostei</taxon>
        <taxon>Neoteleostei</taxon>
        <taxon>Acanthomorphata</taxon>
        <taxon>Ovalentaria</taxon>
        <taxon>Atherinomorphae</taxon>
        <taxon>Beloniformes</taxon>
        <taxon>Adrianichthyidae</taxon>
        <taxon>Oryziinae</taxon>
        <taxon>Oryzias</taxon>
    </lineage>
</organism>
<reference evidence="15 16" key="2">
    <citation type="submission" date="2017-04" db="EMBL/GenBank/DDBJ databases">
        <title>CpG methylation of centromeres and impact of large insertions on vertebrate speciation.</title>
        <authorList>
            <person name="Ichikawa K."/>
            <person name="Yoshimura J."/>
            <person name="Morishita S."/>
        </authorList>
    </citation>
    <scope>NUCLEOTIDE SEQUENCE</scope>
    <source>
        <strain evidence="15 16">HNI</strain>
    </source>
</reference>
<evidence type="ECO:0000256" key="1">
    <source>
        <dbReference type="ARBA" id="ARBA00002550"/>
    </source>
</evidence>
<dbReference type="Pfam" id="PF07933">
    <property type="entry name" value="DUF1681"/>
    <property type="match status" value="1"/>
</dbReference>
<dbReference type="AlphaFoldDB" id="A0A3P9MF56"/>
<comment type="function">
    <text evidence="1">Involved in endocytosis.</text>
</comment>
<evidence type="ECO:0000256" key="5">
    <source>
        <dbReference type="ARBA" id="ARBA00022448"/>
    </source>
</evidence>
<evidence type="ECO:0000256" key="4">
    <source>
        <dbReference type="ARBA" id="ARBA00007736"/>
    </source>
</evidence>
<sequence>MKCPSVLRNRSNNHVDLCFQSCPDKIKADVVPTYLHSAKLHIAAFPAWILCSSKVKPSVPYPIPGRGYWTLDWKLDSPDWSGRMRITVKGKGAFIKLEDKVSGELFAQPPVKEYPAIAVETVSDSSCYFVQRIQDDSGEFSGSTLGGL</sequence>